<organism evidence="1">
    <name type="scientific">Arundo donax</name>
    <name type="common">Giant reed</name>
    <name type="synonym">Donax arundinaceus</name>
    <dbReference type="NCBI Taxonomy" id="35708"/>
    <lineage>
        <taxon>Eukaryota</taxon>
        <taxon>Viridiplantae</taxon>
        <taxon>Streptophyta</taxon>
        <taxon>Embryophyta</taxon>
        <taxon>Tracheophyta</taxon>
        <taxon>Spermatophyta</taxon>
        <taxon>Magnoliopsida</taxon>
        <taxon>Liliopsida</taxon>
        <taxon>Poales</taxon>
        <taxon>Poaceae</taxon>
        <taxon>PACMAD clade</taxon>
        <taxon>Arundinoideae</taxon>
        <taxon>Arundineae</taxon>
        <taxon>Arundo</taxon>
    </lineage>
</organism>
<sequence>MMHILQFISLFKLQYGVNSPMVHALGPFEFELLLPSSLTSAFPM</sequence>
<dbReference type="AlphaFoldDB" id="A0A0A9BJ97"/>
<reference evidence="1" key="1">
    <citation type="submission" date="2014-09" db="EMBL/GenBank/DDBJ databases">
        <authorList>
            <person name="Magalhaes I.L.F."/>
            <person name="Oliveira U."/>
            <person name="Santos F.R."/>
            <person name="Vidigal T.H.D.A."/>
            <person name="Brescovit A.D."/>
            <person name="Santos A.J."/>
        </authorList>
    </citation>
    <scope>NUCLEOTIDE SEQUENCE</scope>
    <source>
        <tissue evidence="1">Shoot tissue taken approximately 20 cm above the soil surface</tissue>
    </source>
</reference>
<dbReference type="EMBL" id="GBRH01234444">
    <property type="protein sequence ID" value="JAD63451.1"/>
    <property type="molecule type" value="Transcribed_RNA"/>
</dbReference>
<evidence type="ECO:0000313" key="1">
    <source>
        <dbReference type="EMBL" id="JAD63451.1"/>
    </source>
</evidence>
<name>A0A0A9BJ97_ARUDO</name>
<proteinExistence type="predicted"/>
<accession>A0A0A9BJ97</accession>
<protein>
    <submittedName>
        <fullName evidence="1">Uncharacterized protein</fullName>
    </submittedName>
</protein>
<reference evidence="1" key="2">
    <citation type="journal article" date="2015" name="Data Brief">
        <title>Shoot transcriptome of the giant reed, Arundo donax.</title>
        <authorList>
            <person name="Barrero R.A."/>
            <person name="Guerrero F.D."/>
            <person name="Moolhuijzen P."/>
            <person name="Goolsby J.A."/>
            <person name="Tidwell J."/>
            <person name="Bellgard S.E."/>
            <person name="Bellgard M.I."/>
        </authorList>
    </citation>
    <scope>NUCLEOTIDE SEQUENCE</scope>
    <source>
        <tissue evidence="1">Shoot tissue taken approximately 20 cm above the soil surface</tissue>
    </source>
</reference>